<dbReference type="GO" id="GO:0008810">
    <property type="term" value="F:cellulase activity"/>
    <property type="evidence" value="ECO:0007669"/>
    <property type="project" value="InterPro"/>
</dbReference>
<comment type="similarity">
    <text evidence="1 2">Belongs to the glycosyl hydrolase 12 (cellulase H) family.</text>
</comment>
<evidence type="ECO:0000256" key="2">
    <source>
        <dbReference type="RuleBase" id="RU361163"/>
    </source>
</evidence>
<dbReference type="PANTHER" id="PTHR34002:SF10">
    <property type="entry name" value="PUTATIVE-RELATED"/>
    <property type="match status" value="1"/>
</dbReference>
<dbReference type="EMBL" id="ONZQ02000005">
    <property type="protein sequence ID" value="SPO01695.1"/>
    <property type="molecule type" value="Genomic_DNA"/>
</dbReference>
<dbReference type="SUPFAM" id="SSF49899">
    <property type="entry name" value="Concanavalin A-like lectins/glucanases"/>
    <property type="match status" value="1"/>
</dbReference>
<keyword evidence="2" id="KW-0119">Carbohydrate metabolism</keyword>
<dbReference type="InterPro" id="IPR002594">
    <property type="entry name" value="GH12"/>
</dbReference>
<keyword evidence="3" id="KW-0732">Signal</keyword>
<feature type="chain" id="PRO_5042239034" evidence="3">
    <location>
        <begin position="18"/>
        <end position="248"/>
    </location>
</feature>
<dbReference type="Pfam" id="PF01670">
    <property type="entry name" value="Glyco_hydro_12"/>
    <property type="match status" value="1"/>
</dbReference>
<feature type="signal peptide" evidence="3">
    <location>
        <begin position="1"/>
        <end position="17"/>
    </location>
</feature>
<organism evidence="4 5">
    <name type="scientific">Cephalotrichum gorgonifer</name>
    <dbReference type="NCBI Taxonomy" id="2041049"/>
    <lineage>
        <taxon>Eukaryota</taxon>
        <taxon>Fungi</taxon>
        <taxon>Dikarya</taxon>
        <taxon>Ascomycota</taxon>
        <taxon>Pezizomycotina</taxon>
        <taxon>Sordariomycetes</taxon>
        <taxon>Hypocreomycetidae</taxon>
        <taxon>Microascales</taxon>
        <taxon>Microascaceae</taxon>
        <taxon>Cephalotrichum</taxon>
    </lineage>
</organism>
<dbReference type="Gene3D" id="2.60.120.180">
    <property type="match status" value="1"/>
</dbReference>
<gene>
    <name evidence="4" type="ORF">DNG_04368</name>
</gene>
<dbReference type="InterPro" id="IPR013319">
    <property type="entry name" value="GH11/12"/>
</dbReference>
<sequence>MLKTMLLAALAALPALGQNPVATLCEQYGYHADQGYEVLNNLWGRDAASSGSQCTYYLGRSGSGISWSSEWTWTGAENNVKSYVYAGRQFDRRLVSSISSLPTTLKWSYDVSNIRANVAYDIFTHTDRDHENSNGNYELMIWLHRYGGIWPITTSSTGSPIETVTIGGHNWDLYFGYNGDMQVYSFLPSGDNPINNFSGDVKDYFNYLTRNHQFPETTQYMLIYQVGTEAFTGGPAKFTVSEFSAEVR</sequence>
<keyword evidence="2" id="KW-0624">Polysaccharide degradation</keyword>
<dbReference type="GO" id="GO:0000272">
    <property type="term" value="P:polysaccharide catabolic process"/>
    <property type="evidence" value="ECO:0007669"/>
    <property type="project" value="UniProtKB-KW"/>
</dbReference>
<protein>
    <submittedName>
        <fullName evidence="4">Related to endoglucanase I</fullName>
    </submittedName>
</protein>
<dbReference type="InterPro" id="IPR013320">
    <property type="entry name" value="ConA-like_dom_sf"/>
</dbReference>
<keyword evidence="2" id="KW-0326">Glycosidase</keyword>
<name>A0AAE8SUH1_9PEZI</name>
<dbReference type="AlphaFoldDB" id="A0AAE8SUH1"/>
<accession>A0AAE8SUH1</accession>
<proteinExistence type="inferred from homology"/>
<dbReference type="PANTHER" id="PTHR34002">
    <property type="entry name" value="BLR1656 PROTEIN"/>
    <property type="match status" value="1"/>
</dbReference>
<keyword evidence="2" id="KW-0378">Hydrolase</keyword>
<evidence type="ECO:0000313" key="4">
    <source>
        <dbReference type="EMBL" id="SPO01695.1"/>
    </source>
</evidence>
<keyword evidence="5" id="KW-1185">Reference proteome</keyword>
<evidence type="ECO:0000256" key="3">
    <source>
        <dbReference type="SAM" id="SignalP"/>
    </source>
</evidence>
<comment type="caution">
    <text evidence="4">The sequence shown here is derived from an EMBL/GenBank/DDBJ whole genome shotgun (WGS) entry which is preliminary data.</text>
</comment>
<reference evidence="4" key="1">
    <citation type="submission" date="2018-03" db="EMBL/GenBank/DDBJ databases">
        <authorList>
            <person name="Guldener U."/>
        </authorList>
    </citation>
    <scope>NUCLEOTIDE SEQUENCE</scope>
</reference>
<evidence type="ECO:0000313" key="5">
    <source>
        <dbReference type="Proteomes" id="UP001187682"/>
    </source>
</evidence>
<evidence type="ECO:0000256" key="1">
    <source>
        <dbReference type="ARBA" id="ARBA00005519"/>
    </source>
</evidence>
<dbReference type="Proteomes" id="UP001187682">
    <property type="component" value="Unassembled WGS sequence"/>
</dbReference>